<dbReference type="EMBL" id="DTHB01000016">
    <property type="protein sequence ID" value="HGB13837.1"/>
    <property type="molecule type" value="Genomic_DNA"/>
</dbReference>
<accession>A0A7C3WRZ8</accession>
<dbReference type="AlphaFoldDB" id="A0A7C3WRZ8"/>
<sequence>MQRPEKAYKTILLTAFLAVLSVSCGKEDIYLSKYSRVQEGVSTKQDVMMMYGRPRFVLPHRDGSEQWSYEADASGSFSDKHHNFDFYFDKNGVVINKSKFTSKWP</sequence>
<gene>
    <name evidence="1" type="ORF">ENV62_01165</name>
</gene>
<dbReference type="PROSITE" id="PS51257">
    <property type="entry name" value="PROKAR_LIPOPROTEIN"/>
    <property type="match status" value="1"/>
</dbReference>
<protein>
    <recommendedName>
        <fullName evidence="2">Lipoprotein SmpA/OmlA domain-containing protein</fullName>
    </recommendedName>
</protein>
<comment type="caution">
    <text evidence="1">The sequence shown here is derived from an EMBL/GenBank/DDBJ whole genome shotgun (WGS) entry which is preliminary data.</text>
</comment>
<organism evidence="1">
    <name type="scientific">Desulfobacca acetoxidans</name>
    <dbReference type="NCBI Taxonomy" id="60893"/>
    <lineage>
        <taxon>Bacteria</taxon>
        <taxon>Pseudomonadati</taxon>
        <taxon>Thermodesulfobacteriota</taxon>
        <taxon>Desulfobaccia</taxon>
        <taxon>Desulfobaccales</taxon>
        <taxon>Desulfobaccaceae</taxon>
        <taxon>Desulfobacca</taxon>
    </lineage>
</organism>
<proteinExistence type="predicted"/>
<name>A0A7C3WRZ8_9BACT</name>
<reference evidence="1" key="1">
    <citation type="journal article" date="2020" name="mSystems">
        <title>Genome- and Community-Level Interaction Insights into Carbon Utilization and Element Cycling Functions of Hydrothermarchaeota in Hydrothermal Sediment.</title>
        <authorList>
            <person name="Zhou Z."/>
            <person name="Liu Y."/>
            <person name="Xu W."/>
            <person name="Pan J."/>
            <person name="Luo Z.H."/>
            <person name="Li M."/>
        </authorList>
    </citation>
    <scope>NUCLEOTIDE SEQUENCE [LARGE SCALE GENOMIC DNA]</scope>
    <source>
        <strain evidence="1">SpSt-776</strain>
    </source>
</reference>
<evidence type="ECO:0008006" key="2">
    <source>
        <dbReference type="Google" id="ProtNLM"/>
    </source>
</evidence>
<evidence type="ECO:0000313" key="1">
    <source>
        <dbReference type="EMBL" id="HGB13837.1"/>
    </source>
</evidence>